<accession>A0A6G1L5D3</accession>
<proteinExistence type="predicted"/>
<dbReference type="Proteomes" id="UP000799436">
    <property type="component" value="Unassembled WGS sequence"/>
</dbReference>
<feature type="region of interest" description="Disordered" evidence="1">
    <location>
        <begin position="1"/>
        <end position="22"/>
    </location>
</feature>
<evidence type="ECO:0000313" key="3">
    <source>
        <dbReference type="Proteomes" id="UP000799436"/>
    </source>
</evidence>
<evidence type="ECO:0000313" key="2">
    <source>
        <dbReference type="EMBL" id="KAF2767792.1"/>
    </source>
</evidence>
<sequence length="179" mass="18904">MPAASYLRTVQPHEPDATRRKRASAICTAHLSHCPFPTNRNKPQTHTKSPSTVNSNNHHTPPQAKMHLLPLAIIFTTHAAATTFIAYTGPCANTGTQVAHIDFDAAAKNNVDFGCTTLPGGPGQSMAFTGKPPKGGTPSICVGYAYSDNQCSVNAVGLSVVNEISCRGYDGVKSIKVLC</sequence>
<gene>
    <name evidence="2" type="ORF">EJ03DRAFT_328813</name>
</gene>
<organism evidence="2 3">
    <name type="scientific">Teratosphaeria nubilosa</name>
    <dbReference type="NCBI Taxonomy" id="161662"/>
    <lineage>
        <taxon>Eukaryota</taxon>
        <taxon>Fungi</taxon>
        <taxon>Dikarya</taxon>
        <taxon>Ascomycota</taxon>
        <taxon>Pezizomycotina</taxon>
        <taxon>Dothideomycetes</taxon>
        <taxon>Dothideomycetidae</taxon>
        <taxon>Mycosphaerellales</taxon>
        <taxon>Teratosphaeriaceae</taxon>
        <taxon>Teratosphaeria</taxon>
    </lineage>
</organism>
<reference evidence="2" key="1">
    <citation type="journal article" date="2020" name="Stud. Mycol.">
        <title>101 Dothideomycetes genomes: a test case for predicting lifestyles and emergence of pathogens.</title>
        <authorList>
            <person name="Haridas S."/>
            <person name="Albert R."/>
            <person name="Binder M."/>
            <person name="Bloem J."/>
            <person name="Labutti K."/>
            <person name="Salamov A."/>
            <person name="Andreopoulos B."/>
            <person name="Baker S."/>
            <person name="Barry K."/>
            <person name="Bills G."/>
            <person name="Bluhm B."/>
            <person name="Cannon C."/>
            <person name="Castanera R."/>
            <person name="Culley D."/>
            <person name="Daum C."/>
            <person name="Ezra D."/>
            <person name="Gonzalez J."/>
            <person name="Henrissat B."/>
            <person name="Kuo A."/>
            <person name="Liang C."/>
            <person name="Lipzen A."/>
            <person name="Lutzoni F."/>
            <person name="Magnuson J."/>
            <person name="Mondo S."/>
            <person name="Nolan M."/>
            <person name="Ohm R."/>
            <person name="Pangilinan J."/>
            <person name="Park H.-J."/>
            <person name="Ramirez L."/>
            <person name="Alfaro M."/>
            <person name="Sun H."/>
            <person name="Tritt A."/>
            <person name="Yoshinaga Y."/>
            <person name="Zwiers L.-H."/>
            <person name="Turgeon B."/>
            <person name="Goodwin S."/>
            <person name="Spatafora J."/>
            <person name="Crous P."/>
            <person name="Grigoriev I."/>
        </authorList>
    </citation>
    <scope>NUCLEOTIDE SEQUENCE</scope>
    <source>
        <strain evidence="2">CBS 116005</strain>
    </source>
</reference>
<dbReference type="AlphaFoldDB" id="A0A6G1L5D3"/>
<evidence type="ECO:0000256" key="1">
    <source>
        <dbReference type="SAM" id="MobiDB-lite"/>
    </source>
</evidence>
<protein>
    <submittedName>
        <fullName evidence="2">Uncharacterized protein</fullName>
    </submittedName>
</protein>
<keyword evidence="3" id="KW-1185">Reference proteome</keyword>
<feature type="region of interest" description="Disordered" evidence="1">
    <location>
        <begin position="35"/>
        <end position="62"/>
    </location>
</feature>
<dbReference type="EMBL" id="ML995851">
    <property type="protein sequence ID" value="KAF2767792.1"/>
    <property type="molecule type" value="Genomic_DNA"/>
</dbReference>
<name>A0A6G1L5D3_9PEZI</name>
<feature type="compositionally biased region" description="Polar residues" evidence="1">
    <location>
        <begin position="38"/>
        <end position="60"/>
    </location>
</feature>